<keyword evidence="5" id="KW-0418">Kinase</keyword>
<dbReference type="InParanoid" id="Q22NP2"/>
<sequence>MSSLQTNKESKIFNNQWILKKKVSSGSFGVVFIGMDKNTKEFVAIKLEKEDNEDIRSLDREVQILTRLQGLSNVPKLYWSGQENNYNIMVLNLLGRDLAYYMKALKKFSLKTVLMLMDQLITVLENVHNRSIIHRDLKPENILMGRENESHMVYIIDYGISKIYRDNSGRHITFKDNKPFIGTTRYASIAAHQGHELGRKDDLESLGYVMIFLLKGHLPWQNLQNVTDKDKTQVVGDIKAKTKSTDLCKDLPNEFVKYLDYVKKLHFKSQPDYKYLKNMFQKLGQQNNVRYNENDWDWSEHNQSKEGKSSDSKNNLNADGQDVQRSGVKKLSFTPIWSIGQIDSGYLAPPEAGNGQRNQKRNLSLTPSVRSTIRKSTGGSFMGTYSSINIKYVPTNIHKQGGSQIMGSKFDVDDEKSNVKPIEEENKELDETTQTGFVEQEMDEYAGNAQTLDKKLQKLLNTQVKAQFNKRKIPV</sequence>
<dbReference type="FunFam" id="1.10.510.10:FF:000616">
    <property type="entry name" value="Uncharacterized protein"/>
    <property type="match status" value="1"/>
</dbReference>
<dbReference type="RefSeq" id="XP_001006988.3">
    <property type="nucleotide sequence ID" value="XM_001006988.3"/>
</dbReference>
<keyword evidence="6" id="KW-1185">Reference proteome</keyword>
<dbReference type="Proteomes" id="UP000009168">
    <property type="component" value="Unassembled WGS sequence"/>
</dbReference>
<keyword evidence="5" id="KW-0808">Transferase</keyword>
<dbReference type="InterPro" id="IPR050235">
    <property type="entry name" value="CK1_Ser-Thr_kinase"/>
</dbReference>
<feature type="region of interest" description="Disordered" evidence="3">
    <location>
        <begin position="348"/>
        <end position="367"/>
    </location>
</feature>
<dbReference type="PROSITE" id="PS00108">
    <property type="entry name" value="PROTEIN_KINASE_ST"/>
    <property type="match status" value="1"/>
</dbReference>
<dbReference type="SMART" id="SM00220">
    <property type="entry name" value="S_TKc"/>
    <property type="match status" value="1"/>
</dbReference>
<feature type="region of interest" description="Disordered" evidence="3">
    <location>
        <begin position="299"/>
        <end position="323"/>
    </location>
</feature>
<feature type="compositionally biased region" description="Basic and acidic residues" evidence="3">
    <location>
        <begin position="299"/>
        <end position="311"/>
    </location>
</feature>
<dbReference type="InterPro" id="IPR011009">
    <property type="entry name" value="Kinase-like_dom_sf"/>
</dbReference>
<protein>
    <recommendedName>
        <fullName evidence="2">Casein kinase I</fullName>
        <ecNumber evidence="1">2.7.11.1</ecNumber>
    </recommendedName>
</protein>
<evidence type="ECO:0000256" key="1">
    <source>
        <dbReference type="ARBA" id="ARBA00012513"/>
    </source>
</evidence>
<dbReference type="GO" id="GO:0005524">
    <property type="term" value="F:ATP binding"/>
    <property type="evidence" value="ECO:0007669"/>
    <property type="project" value="InterPro"/>
</dbReference>
<proteinExistence type="predicted"/>
<accession>Q22NP2</accession>
<dbReference type="PROSITE" id="PS50011">
    <property type="entry name" value="PROTEIN_KINASE_DOM"/>
    <property type="match status" value="1"/>
</dbReference>
<name>Q22NP2_TETTS</name>
<evidence type="ECO:0000256" key="2">
    <source>
        <dbReference type="ARBA" id="ARBA00023860"/>
    </source>
</evidence>
<gene>
    <name evidence="5" type="ORF">TTHERM_00198070</name>
</gene>
<evidence type="ECO:0000313" key="6">
    <source>
        <dbReference type="Proteomes" id="UP000009168"/>
    </source>
</evidence>
<evidence type="ECO:0000259" key="4">
    <source>
        <dbReference type="PROSITE" id="PS50011"/>
    </source>
</evidence>
<feature type="domain" description="Protein kinase" evidence="4">
    <location>
        <begin position="17"/>
        <end position="281"/>
    </location>
</feature>
<dbReference type="STRING" id="312017.Q22NP2"/>
<dbReference type="EC" id="2.7.11.1" evidence="1"/>
<dbReference type="InterPro" id="IPR008271">
    <property type="entry name" value="Ser/Thr_kinase_AS"/>
</dbReference>
<evidence type="ECO:0000313" key="5">
    <source>
        <dbReference type="EMBL" id="EAR86743.3"/>
    </source>
</evidence>
<organism evidence="5 6">
    <name type="scientific">Tetrahymena thermophila (strain SB210)</name>
    <dbReference type="NCBI Taxonomy" id="312017"/>
    <lineage>
        <taxon>Eukaryota</taxon>
        <taxon>Sar</taxon>
        <taxon>Alveolata</taxon>
        <taxon>Ciliophora</taxon>
        <taxon>Intramacronucleata</taxon>
        <taxon>Oligohymenophorea</taxon>
        <taxon>Hymenostomatida</taxon>
        <taxon>Tetrahymenina</taxon>
        <taxon>Tetrahymenidae</taxon>
        <taxon>Tetrahymena</taxon>
    </lineage>
</organism>
<dbReference type="GO" id="GO:0004674">
    <property type="term" value="F:protein serine/threonine kinase activity"/>
    <property type="evidence" value="ECO:0007669"/>
    <property type="project" value="UniProtKB-EC"/>
</dbReference>
<dbReference type="KEGG" id="tet:TTHERM_00198070"/>
<dbReference type="GeneID" id="7827078"/>
<dbReference type="HOGENOM" id="CLU_019279_2_7_1"/>
<reference evidence="6" key="1">
    <citation type="journal article" date="2006" name="PLoS Biol.">
        <title>Macronuclear genome sequence of the ciliate Tetrahymena thermophila, a model eukaryote.</title>
        <authorList>
            <person name="Eisen J.A."/>
            <person name="Coyne R.S."/>
            <person name="Wu M."/>
            <person name="Wu D."/>
            <person name="Thiagarajan M."/>
            <person name="Wortman J.R."/>
            <person name="Badger J.H."/>
            <person name="Ren Q."/>
            <person name="Amedeo P."/>
            <person name="Jones K.M."/>
            <person name="Tallon L.J."/>
            <person name="Delcher A.L."/>
            <person name="Salzberg S.L."/>
            <person name="Silva J.C."/>
            <person name="Haas B.J."/>
            <person name="Majoros W.H."/>
            <person name="Farzad M."/>
            <person name="Carlton J.M."/>
            <person name="Smith R.K. Jr."/>
            <person name="Garg J."/>
            <person name="Pearlman R.E."/>
            <person name="Karrer K.M."/>
            <person name="Sun L."/>
            <person name="Manning G."/>
            <person name="Elde N.C."/>
            <person name="Turkewitz A.P."/>
            <person name="Asai D.J."/>
            <person name="Wilkes D.E."/>
            <person name="Wang Y."/>
            <person name="Cai H."/>
            <person name="Collins K."/>
            <person name="Stewart B.A."/>
            <person name="Lee S.R."/>
            <person name="Wilamowska K."/>
            <person name="Weinberg Z."/>
            <person name="Ruzzo W.L."/>
            <person name="Wloga D."/>
            <person name="Gaertig J."/>
            <person name="Frankel J."/>
            <person name="Tsao C.-C."/>
            <person name="Gorovsky M.A."/>
            <person name="Keeling P.J."/>
            <person name="Waller R.F."/>
            <person name="Patron N.J."/>
            <person name="Cherry J.M."/>
            <person name="Stover N.A."/>
            <person name="Krieger C.J."/>
            <person name="del Toro C."/>
            <person name="Ryder H.F."/>
            <person name="Williamson S.C."/>
            <person name="Barbeau R.A."/>
            <person name="Hamilton E.P."/>
            <person name="Orias E."/>
        </authorList>
    </citation>
    <scope>NUCLEOTIDE SEQUENCE [LARGE SCALE GENOMIC DNA]</scope>
    <source>
        <strain evidence="6">SB210</strain>
    </source>
</reference>
<dbReference type="eggNOG" id="KOG1164">
    <property type="taxonomic scope" value="Eukaryota"/>
</dbReference>
<dbReference type="OrthoDB" id="312082at2759"/>
<dbReference type="Gene3D" id="1.10.510.10">
    <property type="entry name" value="Transferase(Phosphotransferase) domain 1"/>
    <property type="match status" value="1"/>
</dbReference>
<evidence type="ECO:0000256" key="3">
    <source>
        <dbReference type="SAM" id="MobiDB-lite"/>
    </source>
</evidence>
<feature type="compositionally biased region" description="Polar residues" evidence="3">
    <location>
        <begin position="355"/>
        <end position="367"/>
    </location>
</feature>
<dbReference type="Pfam" id="PF00069">
    <property type="entry name" value="Pkinase"/>
    <property type="match status" value="1"/>
</dbReference>
<dbReference type="SUPFAM" id="SSF56112">
    <property type="entry name" value="Protein kinase-like (PK-like)"/>
    <property type="match status" value="1"/>
</dbReference>
<dbReference type="PANTHER" id="PTHR11909">
    <property type="entry name" value="CASEIN KINASE-RELATED"/>
    <property type="match status" value="1"/>
</dbReference>
<dbReference type="CDD" id="cd14016">
    <property type="entry name" value="STKc_CK1"/>
    <property type="match status" value="1"/>
</dbReference>
<dbReference type="AlphaFoldDB" id="Q22NP2"/>
<dbReference type="EMBL" id="GG662857">
    <property type="protein sequence ID" value="EAR86743.3"/>
    <property type="molecule type" value="Genomic_DNA"/>
</dbReference>
<dbReference type="InterPro" id="IPR000719">
    <property type="entry name" value="Prot_kinase_dom"/>
</dbReference>